<evidence type="ECO:0000256" key="1">
    <source>
        <dbReference type="SAM" id="MobiDB-lite"/>
    </source>
</evidence>
<feature type="compositionally biased region" description="Polar residues" evidence="1">
    <location>
        <begin position="1"/>
        <end position="18"/>
    </location>
</feature>
<proteinExistence type="predicted"/>
<dbReference type="Proteomes" id="UP001320898">
    <property type="component" value="Unassembled WGS sequence"/>
</dbReference>
<evidence type="ECO:0000313" key="2">
    <source>
        <dbReference type="EMBL" id="MCT8974664.1"/>
    </source>
</evidence>
<sequence length="52" mass="5284">MATENTPVKAAQDSTKSAPVSPDTAKPVGDPKPAQSPEKKAEHAGKNAPTSN</sequence>
<comment type="caution">
    <text evidence="2">The sequence shown here is derived from an EMBL/GenBank/DDBJ whole genome shotgun (WGS) entry which is preliminary data.</text>
</comment>
<dbReference type="EMBL" id="JALIDZ010000013">
    <property type="protein sequence ID" value="MCT8974664.1"/>
    <property type="molecule type" value="Genomic_DNA"/>
</dbReference>
<keyword evidence="3" id="KW-1185">Reference proteome</keyword>
<evidence type="ECO:0000313" key="3">
    <source>
        <dbReference type="Proteomes" id="UP001320898"/>
    </source>
</evidence>
<gene>
    <name evidence="2" type="ORF">MUB46_22605</name>
</gene>
<feature type="region of interest" description="Disordered" evidence="1">
    <location>
        <begin position="1"/>
        <end position="52"/>
    </location>
</feature>
<protein>
    <recommendedName>
        <fullName evidence="4">Transcriptional regulator</fullName>
    </recommendedName>
</protein>
<dbReference type="RefSeq" id="WP_261618245.1">
    <property type="nucleotide sequence ID" value="NZ_JALIDZ010000013.1"/>
</dbReference>
<evidence type="ECO:0008006" key="4">
    <source>
        <dbReference type="Google" id="ProtNLM"/>
    </source>
</evidence>
<dbReference type="AlphaFoldDB" id="A0AAW5R4E9"/>
<name>A0AAW5R4E9_9HYPH</name>
<reference evidence="2 3" key="1">
    <citation type="submission" date="2022-04" db="EMBL/GenBank/DDBJ databases">
        <authorList>
            <person name="Ye Y.-Q."/>
            <person name="Du Z.-J."/>
        </authorList>
    </citation>
    <scope>NUCLEOTIDE SEQUENCE [LARGE SCALE GENOMIC DNA]</scope>
    <source>
        <strain evidence="2 3">A6E488</strain>
    </source>
</reference>
<organism evidence="2 3">
    <name type="scientific">Microbaculum marinisediminis</name>
    <dbReference type="NCBI Taxonomy" id="2931392"/>
    <lineage>
        <taxon>Bacteria</taxon>
        <taxon>Pseudomonadati</taxon>
        <taxon>Pseudomonadota</taxon>
        <taxon>Alphaproteobacteria</taxon>
        <taxon>Hyphomicrobiales</taxon>
        <taxon>Tepidamorphaceae</taxon>
        <taxon>Microbaculum</taxon>
    </lineage>
</organism>
<accession>A0AAW5R4E9</accession>